<proteinExistence type="predicted"/>
<dbReference type="AlphaFoldDB" id="A0A158CVB5"/>
<gene>
    <name evidence="2" type="ORF">AWB77_04574</name>
</gene>
<evidence type="ECO:0000256" key="1">
    <source>
        <dbReference type="SAM" id="Phobius"/>
    </source>
</evidence>
<evidence type="ECO:0000313" key="3">
    <source>
        <dbReference type="Proteomes" id="UP000054903"/>
    </source>
</evidence>
<dbReference type="STRING" id="1777138.AWB77_04574"/>
<dbReference type="EMBL" id="FCNX02000012">
    <property type="protein sequence ID" value="SAK86150.1"/>
    <property type="molecule type" value="Genomic_DNA"/>
</dbReference>
<feature type="transmembrane region" description="Helical" evidence="1">
    <location>
        <begin position="40"/>
        <end position="60"/>
    </location>
</feature>
<feature type="transmembrane region" description="Helical" evidence="1">
    <location>
        <begin position="182"/>
        <end position="201"/>
    </location>
</feature>
<evidence type="ECO:0000313" key="2">
    <source>
        <dbReference type="EMBL" id="SAK86150.1"/>
    </source>
</evidence>
<feature type="transmembrane region" description="Helical" evidence="1">
    <location>
        <begin position="207"/>
        <end position="227"/>
    </location>
</feature>
<sequence length="253" mass="27471">MSHSIVALLVFLVVSLSALLGLYISTRLPDHHLSDDSMSAIKLSIGLVATIAALVLGLLISSAKNSFDAVNNALIQNAANMIRLDSVLSQYGPETGPLRQTLKRNYADWIALIASNDATRDARLDSPAIIGRMEEFGRGIESLQAANDTQRDLKTRAKQIADDVFTARSLALLRREGTLPRTLMFVLVCWLAVIFGTFGVLSPRNGTVIFAFLICALCASGAIFVILEMDTPLDGVIRVSTRAMREALERLGR</sequence>
<name>A0A158CVB5_9BURK</name>
<keyword evidence="1" id="KW-0812">Transmembrane</keyword>
<keyword evidence="1" id="KW-0472">Membrane</keyword>
<dbReference type="Pfam" id="PF14023">
    <property type="entry name" value="Bestrophin-like"/>
    <property type="match status" value="1"/>
</dbReference>
<comment type="caution">
    <text evidence="2">The sequence shown here is derived from an EMBL/GenBank/DDBJ whole genome shotgun (WGS) entry which is preliminary data.</text>
</comment>
<evidence type="ECO:0008006" key="4">
    <source>
        <dbReference type="Google" id="ProtNLM"/>
    </source>
</evidence>
<protein>
    <recommendedName>
        <fullName evidence="4">DUF4239 domain-containing protein</fullName>
    </recommendedName>
</protein>
<dbReference type="Proteomes" id="UP000054903">
    <property type="component" value="Unassembled WGS sequence"/>
</dbReference>
<keyword evidence="1" id="KW-1133">Transmembrane helix</keyword>
<accession>A0A158CVB5</accession>
<organism evidence="2 3">
    <name type="scientific">Caballeronia fortuita</name>
    <dbReference type="NCBI Taxonomy" id="1777138"/>
    <lineage>
        <taxon>Bacteria</taxon>
        <taxon>Pseudomonadati</taxon>
        <taxon>Pseudomonadota</taxon>
        <taxon>Betaproteobacteria</taxon>
        <taxon>Burkholderiales</taxon>
        <taxon>Burkholderiaceae</taxon>
        <taxon>Caballeronia</taxon>
    </lineage>
</organism>
<dbReference type="InterPro" id="IPR025333">
    <property type="entry name" value="DUF4239"/>
</dbReference>
<dbReference type="OrthoDB" id="4711656at2"/>
<reference evidence="2" key="1">
    <citation type="submission" date="2016-01" db="EMBL/GenBank/DDBJ databases">
        <authorList>
            <person name="Peeters C."/>
        </authorList>
    </citation>
    <scope>NUCLEOTIDE SEQUENCE</scope>
    <source>
        <strain evidence="2">LMG 29320</strain>
    </source>
</reference>
<keyword evidence="3" id="KW-1185">Reference proteome</keyword>